<dbReference type="EMBL" id="ML979147">
    <property type="protein sequence ID" value="KAF1910990.1"/>
    <property type="molecule type" value="Genomic_DNA"/>
</dbReference>
<gene>
    <name evidence="2" type="ORF">BDU57DRAFT_543609</name>
</gene>
<evidence type="ECO:0000256" key="1">
    <source>
        <dbReference type="SAM" id="MobiDB-lite"/>
    </source>
</evidence>
<feature type="compositionally biased region" description="Low complexity" evidence="1">
    <location>
        <begin position="71"/>
        <end position="91"/>
    </location>
</feature>
<feature type="region of interest" description="Disordered" evidence="1">
    <location>
        <begin position="49"/>
        <end position="162"/>
    </location>
</feature>
<organism evidence="2 3">
    <name type="scientific">Ampelomyces quisqualis</name>
    <name type="common">Powdery mildew agent</name>
    <dbReference type="NCBI Taxonomy" id="50730"/>
    <lineage>
        <taxon>Eukaryota</taxon>
        <taxon>Fungi</taxon>
        <taxon>Dikarya</taxon>
        <taxon>Ascomycota</taxon>
        <taxon>Pezizomycotina</taxon>
        <taxon>Dothideomycetes</taxon>
        <taxon>Pleosporomycetidae</taxon>
        <taxon>Pleosporales</taxon>
        <taxon>Pleosporineae</taxon>
        <taxon>Phaeosphaeriaceae</taxon>
        <taxon>Ampelomyces</taxon>
    </lineage>
</organism>
<sequence>MRLIPSPPPSMRNHQPVYAPAPDFKAKAEDQTISDVEAELAFVNARLQHTADKRAEENMGKPRTSPPSTPCPTSSAALASSSSSSLTSTSANFVPNHASRGTRAPAVGLWPTRQHRCLPSRRVRTSPIPVSMNGTGRPNRKLLSAFETPAPNPPRRASGAAH</sequence>
<feature type="compositionally biased region" description="Pro residues" evidence="1">
    <location>
        <begin position="1"/>
        <end position="10"/>
    </location>
</feature>
<protein>
    <submittedName>
        <fullName evidence="2">Uncharacterized protein</fullName>
    </submittedName>
</protein>
<accession>A0A6A5Q7T2</accession>
<evidence type="ECO:0000313" key="3">
    <source>
        <dbReference type="Proteomes" id="UP000800096"/>
    </source>
</evidence>
<feature type="region of interest" description="Disordered" evidence="1">
    <location>
        <begin position="1"/>
        <end position="32"/>
    </location>
</feature>
<feature type="compositionally biased region" description="Basic and acidic residues" evidence="1">
    <location>
        <begin position="49"/>
        <end position="60"/>
    </location>
</feature>
<reference evidence="2" key="1">
    <citation type="journal article" date="2020" name="Stud. Mycol.">
        <title>101 Dothideomycetes genomes: a test case for predicting lifestyles and emergence of pathogens.</title>
        <authorList>
            <person name="Haridas S."/>
            <person name="Albert R."/>
            <person name="Binder M."/>
            <person name="Bloem J."/>
            <person name="Labutti K."/>
            <person name="Salamov A."/>
            <person name="Andreopoulos B."/>
            <person name="Baker S."/>
            <person name="Barry K."/>
            <person name="Bills G."/>
            <person name="Bluhm B."/>
            <person name="Cannon C."/>
            <person name="Castanera R."/>
            <person name="Culley D."/>
            <person name="Daum C."/>
            <person name="Ezra D."/>
            <person name="Gonzalez J."/>
            <person name="Henrissat B."/>
            <person name="Kuo A."/>
            <person name="Liang C."/>
            <person name="Lipzen A."/>
            <person name="Lutzoni F."/>
            <person name="Magnuson J."/>
            <person name="Mondo S."/>
            <person name="Nolan M."/>
            <person name="Ohm R."/>
            <person name="Pangilinan J."/>
            <person name="Park H.-J."/>
            <person name="Ramirez L."/>
            <person name="Alfaro M."/>
            <person name="Sun H."/>
            <person name="Tritt A."/>
            <person name="Yoshinaga Y."/>
            <person name="Zwiers L.-H."/>
            <person name="Turgeon B."/>
            <person name="Goodwin S."/>
            <person name="Spatafora J."/>
            <person name="Crous P."/>
            <person name="Grigoriev I."/>
        </authorList>
    </citation>
    <scope>NUCLEOTIDE SEQUENCE</scope>
    <source>
        <strain evidence="2">HMLAC05119</strain>
    </source>
</reference>
<dbReference type="AlphaFoldDB" id="A0A6A5Q7T2"/>
<name>A0A6A5Q7T2_AMPQU</name>
<dbReference type="Proteomes" id="UP000800096">
    <property type="component" value="Unassembled WGS sequence"/>
</dbReference>
<evidence type="ECO:0000313" key="2">
    <source>
        <dbReference type="EMBL" id="KAF1910990.1"/>
    </source>
</evidence>
<keyword evidence="3" id="KW-1185">Reference proteome</keyword>
<proteinExistence type="predicted"/>
<feature type="compositionally biased region" description="Basic residues" evidence="1">
    <location>
        <begin position="113"/>
        <end position="124"/>
    </location>
</feature>